<dbReference type="PROSITE" id="PS50928">
    <property type="entry name" value="ABC_TM1"/>
    <property type="match status" value="1"/>
</dbReference>
<evidence type="ECO:0000256" key="1">
    <source>
        <dbReference type="ARBA" id="ARBA00004651"/>
    </source>
</evidence>
<keyword evidence="5 7" id="KW-1133">Transmembrane helix</keyword>
<protein>
    <submittedName>
        <fullName evidence="9">ABC transporter permease</fullName>
    </submittedName>
</protein>
<dbReference type="EMBL" id="JBBPCC010000036">
    <property type="protein sequence ID" value="MEK8132830.1"/>
    <property type="molecule type" value="Genomic_DNA"/>
</dbReference>
<name>A0ABU9DVD0_9BACL</name>
<evidence type="ECO:0000256" key="3">
    <source>
        <dbReference type="ARBA" id="ARBA00022475"/>
    </source>
</evidence>
<evidence type="ECO:0000256" key="7">
    <source>
        <dbReference type="RuleBase" id="RU363032"/>
    </source>
</evidence>
<gene>
    <name evidence="9" type="ORF">WMW72_33615</name>
</gene>
<dbReference type="PANTHER" id="PTHR43386">
    <property type="entry name" value="OLIGOPEPTIDE TRANSPORT SYSTEM PERMEASE PROTEIN APPC"/>
    <property type="match status" value="1"/>
</dbReference>
<keyword evidence="2 7" id="KW-0813">Transport</keyword>
<evidence type="ECO:0000256" key="5">
    <source>
        <dbReference type="ARBA" id="ARBA00022989"/>
    </source>
</evidence>
<dbReference type="Gene3D" id="1.10.3720.10">
    <property type="entry name" value="MetI-like"/>
    <property type="match status" value="1"/>
</dbReference>
<evidence type="ECO:0000256" key="4">
    <source>
        <dbReference type="ARBA" id="ARBA00022692"/>
    </source>
</evidence>
<feature type="transmembrane region" description="Helical" evidence="7">
    <location>
        <begin position="249"/>
        <end position="272"/>
    </location>
</feature>
<dbReference type="InterPro" id="IPR000515">
    <property type="entry name" value="MetI-like"/>
</dbReference>
<sequence>MKPESVSGSSLTGHRITWLKGTTGMAVLILAAVLLCSILAPWLAPYDPNQVNMTERLAPLSAHHLLGTDTLGRDVFSRLLYGGRVSIVLAIAVTAVTMLLGLVIGTLSGYWGGWADDVIQAVVSMFQGLPGLAFMLAIAGTLGPGTKSLFIALIVTSWPDFSRVVRGEVMKLREEAYVEGIRSLGAGHTYIIVRHLLPNMIGPLVVLGTIRVGRVILSIASLSFLGLGLQPPAPDWGVMVNDARAHFRSYPHLMLAPGLCIGVVSLCINWIGDHLRDQLDKKSSPDKSLL</sequence>
<evidence type="ECO:0000313" key="10">
    <source>
        <dbReference type="Proteomes" id="UP001469365"/>
    </source>
</evidence>
<comment type="subcellular location">
    <subcellularLocation>
        <location evidence="1 7">Cell membrane</location>
        <topology evidence="1 7">Multi-pass membrane protein</topology>
    </subcellularLocation>
</comment>
<dbReference type="PANTHER" id="PTHR43386:SF1">
    <property type="entry name" value="D,D-DIPEPTIDE TRANSPORT SYSTEM PERMEASE PROTEIN DDPC-RELATED"/>
    <property type="match status" value="1"/>
</dbReference>
<dbReference type="InterPro" id="IPR025966">
    <property type="entry name" value="OppC_N"/>
</dbReference>
<dbReference type="Pfam" id="PF12911">
    <property type="entry name" value="OppC_N"/>
    <property type="match status" value="1"/>
</dbReference>
<evidence type="ECO:0000259" key="8">
    <source>
        <dbReference type="PROSITE" id="PS50928"/>
    </source>
</evidence>
<dbReference type="SUPFAM" id="SSF161098">
    <property type="entry name" value="MetI-like"/>
    <property type="match status" value="1"/>
</dbReference>
<evidence type="ECO:0000313" key="9">
    <source>
        <dbReference type="EMBL" id="MEK8132830.1"/>
    </source>
</evidence>
<keyword evidence="6 7" id="KW-0472">Membrane</keyword>
<dbReference type="InterPro" id="IPR050366">
    <property type="entry name" value="BP-dependent_transpt_permease"/>
</dbReference>
<feature type="transmembrane region" description="Helical" evidence="7">
    <location>
        <begin position="87"/>
        <end position="111"/>
    </location>
</feature>
<evidence type="ECO:0000256" key="2">
    <source>
        <dbReference type="ARBA" id="ARBA00022448"/>
    </source>
</evidence>
<proteinExistence type="inferred from homology"/>
<keyword evidence="4 7" id="KW-0812">Transmembrane</keyword>
<dbReference type="Pfam" id="PF00528">
    <property type="entry name" value="BPD_transp_1"/>
    <property type="match status" value="1"/>
</dbReference>
<keyword evidence="10" id="KW-1185">Reference proteome</keyword>
<reference evidence="9 10" key="1">
    <citation type="submission" date="2024-04" db="EMBL/GenBank/DDBJ databases">
        <title>draft genome sequnece of Paenibacillus filicis.</title>
        <authorList>
            <person name="Kim D.-U."/>
        </authorList>
    </citation>
    <scope>NUCLEOTIDE SEQUENCE [LARGE SCALE GENOMIC DNA]</scope>
    <source>
        <strain evidence="9 10">KACC14197</strain>
    </source>
</reference>
<accession>A0ABU9DVD0</accession>
<feature type="transmembrane region" description="Helical" evidence="7">
    <location>
        <begin position="131"/>
        <end position="156"/>
    </location>
</feature>
<organism evidence="9 10">
    <name type="scientific">Paenibacillus filicis</name>
    <dbReference type="NCBI Taxonomy" id="669464"/>
    <lineage>
        <taxon>Bacteria</taxon>
        <taxon>Bacillati</taxon>
        <taxon>Bacillota</taxon>
        <taxon>Bacilli</taxon>
        <taxon>Bacillales</taxon>
        <taxon>Paenibacillaceae</taxon>
        <taxon>Paenibacillus</taxon>
    </lineage>
</organism>
<comment type="caution">
    <text evidence="9">The sequence shown here is derived from an EMBL/GenBank/DDBJ whole genome shotgun (WGS) entry which is preliminary data.</text>
</comment>
<keyword evidence="3" id="KW-1003">Cell membrane</keyword>
<dbReference type="InterPro" id="IPR035906">
    <property type="entry name" value="MetI-like_sf"/>
</dbReference>
<comment type="similarity">
    <text evidence="7">Belongs to the binding-protein-dependent transport system permease family.</text>
</comment>
<dbReference type="Proteomes" id="UP001469365">
    <property type="component" value="Unassembled WGS sequence"/>
</dbReference>
<dbReference type="RefSeq" id="WP_341419954.1">
    <property type="nucleotide sequence ID" value="NZ_JBBPCC010000036.1"/>
</dbReference>
<feature type="transmembrane region" description="Helical" evidence="7">
    <location>
        <begin position="25"/>
        <end position="44"/>
    </location>
</feature>
<evidence type="ECO:0000256" key="6">
    <source>
        <dbReference type="ARBA" id="ARBA00023136"/>
    </source>
</evidence>
<feature type="domain" description="ABC transmembrane type-1" evidence="8">
    <location>
        <begin position="83"/>
        <end position="272"/>
    </location>
</feature>
<dbReference type="CDD" id="cd06261">
    <property type="entry name" value="TM_PBP2"/>
    <property type="match status" value="1"/>
</dbReference>
<feature type="transmembrane region" description="Helical" evidence="7">
    <location>
        <begin position="204"/>
        <end position="229"/>
    </location>
</feature>